<protein>
    <submittedName>
        <fullName evidence="1">Uncharacterized protein</fullName>
    </submittedName>
</protein>
<organism evidence="1 2">
    <name type="scientific">Fusarium oxysporum f. sp. cepae</name>
    <dbReference type="NCBI Taxonomy" id="396571"/>
    <lineage>
        <taxon>Eukaryota</taxon>
        <taxon>Fungi</taxon>
        <taxon>Dikarya</taxon>
        <taxon>Ascomycota</taxon>
        <taxon>Pezizomycotina</taxon>
        <taxon>Sordariomycetes</taxon>
        <taxon>Hypocreomycetidae</taxon>
        <taxon>Hypocreales</taxon>
        <taxon>Nectriaceae</taxon>
        <taxon>Fusarium</taxon>
        <taxon>Fusarium oxysporum species complex</taxon>
    </lineage>
</organism>
<comment type="caution">
    <text evidence="1">The sequence shown here is derived from an EMBL/GenBank/DDBJ whole genome shotgun (WGS) entry which is preliminary data.</text>
</comment>
<gene>
    <name evidence="1" type="ORF">BFJ65_g15847</name>
</gene>
<dbReference type="AlphaFoldDB" id="A0A3L6MWM8"/>
<name>A0A3L6MWM8_FUSOX</name>
<reference evidence="1 2" key="1">
    <citation type="journal article" date="2018" name="Sci. Rep.">
        <title>Characterisation of pathogen-specific regions and novel effector candidates in Fusarium oxysporum f. sp. cepae.</title>
        <authorList>
            <person name="Armitage A.D."/>
            <person name="Taylor A."/>
            <person name="Sobczyk M.K."/>
            <person name="Baxter L."/>
            <person name="Greenfield B.P."/>
            <person name="Bates H.J."/>
            <person name="Wilson F."/>
            <person name="Jackson A.C."/>
            <person name="Ott S."/>
            <person name="Harrison R.J."/>
            <person name="Clarkson J.P."/>
        </authorList>
    </citation>
    <scope>NUCLEOTIDE SEQUENCE [LARGE SCALE GENOMIC DNA]</scope>
    <source>
        <strain evidence="1 2">FoC_Fus2</strain>
    </source>
</reference>
<dbReference type="Proteomes" id="UP000270866">
    <property type="component" value="Unassembled WGS sequence"/>
</dbReference>
<proteinExistence type="predicted"/>
<dbReference type="EMBL" id="MRCU01000012">
    <property type="protein sequence ID" value="RKK09396.1"/>
    <property type="molecule type" value="Genomic_DNA"/>
</dbReference>
<evidence type="ECO:0000313" key="1">
    <source>
        <dbReference type="EMBL" id="RKK09396.1"/>
    </source>
</evidence>
<evidence type="ECO:0000313" key="2">
    <source>
        <dbReference type="Proteomes" id="UP000270866"/>
    </source>
</evidence>
<accession>A0A3L6MWM8</accession>
<sequence length="73" mass="8418">MQLRQNNKRLRTRYLQVETEIGELQEAKRTARADLRRADDVVDGLLAMQGLPLHIFNGLSEVSEILRSIQTKL</sequence>